<evidence type="ECO:0000256" key="1">
    <source>
        <dbReference type="SAM" id="MobiDB-lite"/>
    </source>
</evidence>
<feature type="compositionally biased region" description="Polar residues" evidence="1">
    <location>
        <begin position="180"/>
        <end position="192"/>
    </location>
</feature>
<name>A0A4Z0HMI5_MYCPR</name>
<organism evidence="2 3">
    <name type="scientific">Mycolicibacterium peregrinum</name>
    <name type="common">Mycobacterium peregrinum</name>
    <dbReference type="NCBI Taxonomy" id="43304"/>
    <lineage>
        <taxon>Bacteria</taxon>
        <taxon>Bacillati</taxon>
        <taxon>Actinomycetota</taxon>
        <taxon>Actinomycetes</taxon>
        <taxon>Mycobacteriales</taxon>
        <taxon>Mycobacteriaceae</taxon>
        <taxon>Mycolicibacterium</taxon>
    </lineage>
</organism>
<keyword evidence="3" id="KW-1185">Reference proteome</keyword>
<comment type="caution">
    <text evidence="2">The sequence shown here is derived from an EMBL/GenBank/DDBJ whole genome shotgun (WGS) entry which is preliminary data.</text>
</comment>
<proteinExistence type="predicted"/>
<feature type="compositionally biased region" description="Polar residues" evidence="1">
    <location>
        <begin position="220"/>
        <end position="236"/>
    </location>
</feature>
<reference evidence="2 3" key="1">
    <citation type="submission" date="2018-12" db="EMBL/GenBank/DDBJ databases">
        <title>Draft genome sequences of Mycolicibacterium peregrinum isolated from a pig with lymphadenitis and from soil on the same Japanese pig farm.</title>
        <authorList>
            <person name="Komatsu T."/>
            <person name="Ohya K."/>
            <person name="Sawai K."/>
            <person name="Odoi J.O."/>
            <person name="Otsu K."/>
            <person name="Ota A."/>
            <person name="Ito T."/>
            <person name="Kawai M."/>
            <person name="Maruyama F."/>
        </authorList>
    </citation>
    <scope>NUCLEOTIDE SEQUENCE [LARGE SCALE GENOMIC DNA]</scope>
    <source>
        <strain evidence="2 3">138</strain>
    </source>
</reference>
<dbReference type="RefSeq" id="WP_135361663.1">
    <property type="nucleotide sequence ID" value="NZ_RWJZ01000016.1"/>
</dbReference>
<feature type="region of interest" description="Disordered" evidence="1">
    <location>
        <begin position="180"/>
        <end position="247"/>
    </location>
</feature>
<evidence type="ECO:0000313" key="3">
    <source>
        <dbReference type="Proteomes" id="UP000297792"/>
    </source>
</evidence>
<gene>
    <name evidence="2" type="ORF">EJD98_25475</name>
</gene>
<dbReference type="Proteomes" id="UP000297792">
    <property type="component" value="Unassembled WGS sequence"/>
</dbReference>
<evidence type="ECO:0000313" key="2">
    <source>
        <dbReference type="EMBL" id="TGB37903.1"/>
    </source>
</evidence>
<accession>A0A4Z0HMI5</accession>
<protein>
    <submittedName>
        <fullName evidence="2">Uncharacterized protein</fullName>
    </submittedName>
</protein>
<dbReference type="AlphaFoldDB" id="A0A4Z0HMI5"/>
<sequence length="350" mass="39277">MARSQGRNFARIRLSLAEDDHFESLSCEAQWLYLRVLLPDPSLSYCGIADWRPNRLVGKARGMTIDRMLDAAAELEHEHYALFDTDTEEALLRSFVRGDELIRNPKMAAAVVRDYRRATSKALRAMVVTECRRVKEEHPDYSSWDCKDTAEDLAQLLIKPDSTQVLYTVRYADRITDGITNQNTNRIGNRNGNAKPVDVTDVNPGPDQQSDSVDVPCHLSPNTGNHSPSTKESSAPNGAAARGRRLEKDWIPDESLIAEMREKCPGVDLKHEHEKFMDYWCAQPGAKGRKLDWPATWRNWIRHAWERLPASTVASRGATSDQRVAAVQALKQSGPAVPAVPAPTWRVALP</sequence>
<dbReference type="EMBL" id="RWKA01000018">
    <property type="protein sequence ID" value="TGB37903.1"/>
    <property type="molecule type" value="Genomic_DNA"/>
</dbReference>